<comment type="caution">
    <text evidence="1">The sequence shown here is derived from an EMBL/GenBank/DDBJ whole genome shotgun (WGS) entry which is preliminary data.</text>
</comment>
<dbReference type="Proteomes" id="UP001595818">
    <property type="component" value="Unassembled WGS sequence"/>
</dbReference>
<evidence type="ECO:0000313" key="1">
    <source>
        <dbReference type="EMBL" id="MFC4874921.1"/>
    </source>
</evidence>
<dbReference type="SUPFAM" id="SSF117396">
    <property type="entry name" value="TM1631-like"/>
    <property type="match status" value="1"/>
</dbReference>
<name>A0ABV9T813_9BACT</name>
<dbReference type="InterPro" id="IPR036520">
    <property type="entry name" value="UPF0759_sf"/>
</dbReference>
<dbReference type="Pfam" id="PF01904">
    <property type="entry name" value="DUF72"/>
    <property type="match status" value="1"/>
</dbReference>
<proteinExistence type="predicted"/>
<sequence>MGTKNKTHIGTSGWHYKHWIGTFYPEDTKEKDQLAYYVKHFNTVEINNPFYRIPSPKTFEKWKESVPADFLFSVKGNRHFTHLKKLNADQKVMDRFFSNVDKLGKKTGPVLFQLPPGWNINTGRLQSFLKRLPSGHRYTFEFRNETWYDEEVYEVLTKYNCAFCIYELGGHHSPLQVTADFVYIRLHGPGGKYQGSYSEAKLKEWADRCREWQKESKEVYVYFDNDQSGYAAFNAKDLKEMVEK</sequence>
<dbReference type="EMBL" id="JBHSJJ010000024">
    <property type="protein sequence ID" value="MFC4874921.1"/>
    <property type="molecule type" value="Genomic_DNA"/>
</dbReference>
<protein>
    <submittedName>
        <fullName evidence="1">DUF72 domain-containing protein</fullName>
    </submittedName>
</protein>
<evidence type="ECO:0000313" key="2">
    <source>
        <dbReference type="Proteomes" id="UP001595818"/>
    </source>
</evidence>
<gene>
    <name evidence="1" type="ORF">ACFPFU_24670</name>
</gene>
<dbReference type="Gene3D" id="3.20.20.410">
    <property type="entry name" value="Protein of unknown function UPF0759"/>
    <property type="match status" value="1"/>
</dbReference>
<accession>A0ABV9T813</accession>
<reference evidence="2" key="1">
    <citation type="journal article" date="2019" name="Int. J. Syst. Evol. Microbiol.">
        <title>The Global Catalogue of Microorganisms (GCM) 10K type strain sequencing project: providing services to taxonomists for standard genome sequencing and annotation.</title>
        <authorList>
            <consortium name="The Broad Institute Genomics Platform"/>
            <consortium name="The Broad Institute Genome Sequencing Center for Infectious Disease"/>
            <person name="Wu L."/>
            <person name="Ma J."/>
        </authorList>
    </citation>
    <scope>NUCLEOTIDE SEQUENCE [LARGE SCALE GENOMIC DNA]</scope>
    <source>
        <strain evidence="2">CGMCC 4.7466</strain>
    </source>
</reference>
<dbReference type="PANTHER" id="PTHR30348">
    <property type="entry name" value="UNCHARACTERIZED PROTEIN YECE"/>
    <property type="match status" value="1"/>
</dbReference>
<dbReference type="RefSeq" id="WP_377069240.1">
    <property type="nucleotide sequence ID" value="NZ_JBHSJJ010000024.1"/>
</dbReference>
<keyword evidence="2" id="KW-1185">Reference proteome</keyword>
<dbReference type="InterPro" id="IPR002763">
    <property type="entry name" value="DUF72"/>
</dbReference>
<dbReference type="PANTHER" id="PTHR30348:SF4">
    <property type="entry name" value="DUF72 DOMAIN-CONTAINING PROTEIN"/>
    <property type="match status" value="1"/>
</dbReference>
<organism evidence="1 2">
    <name type="scientific">Negadavirga shengliensis</name>
    <dbReference type="NCBI Taxonomy" id="1389218"/>
    <lineage>
        <taxon>Bacteria</taxon>
        <taxon>Pseudomonadati</taxon>
        <taxon>Bacteroidota</taxon>
        <taxon>Cytophagia</taxon>
        <taxon>Cytophagales</taxon>
        <taxon>Cyclobacteriaceae</taxon>
        <taxon>Negadavirga</taxon>
    </lineage>
</organism>